<sequence length="70" mass="7618">ASAQEGTLISISLYDDVEAQSADNEHGSQEDGGTQRVALDDKIEARREKVDYDLSTTLFVQGRGTDDLDT</sequence>
<dbReference type="Proteomes" id="UP000218334">
    <property type="component" value="Unassembled WGS sequence"/>
</dbReference>
<reference evidence="2" key="1">
    <citation type="journal article" date="2017" name="Nat. Ecol. Evol.">
        <title>Genome expansion and lineage-specific genetic innovations in the forest pathogenic fungi Armillaria.</title>
        <authorList>
            <person name="Sipos G."/>
            <person name="Prasanna A.N."/>
            <person name="Walter M.C."/>
            <person name="O'Connor E."/>
            <person name="Balint B."/>
            <person name="Krizsan K."/>
            <person name="Kiss B."/>
            <person name="Hess J."/>
            <person name="Varga T."/>
            <person name="Slot J."/>
            <person name="Riley R."/>
            <person name="Boka B."/>
            <person name="Rigling D."/>
            <person name="Barry K."/>
            <person name="Lee J."/>
            <person name="Mihaltcheva S."/>
            <person name="LaButti K."/>
            <person name="Lipzen A."/>
            <person name="Waldron R."/>
            <person name="Moloney N.M."/>
            <person name="Sperisen C."/>
            <person name="Kredics L."/>
            <person name="Vagvoelgyi C."/>
            <person name="Patrignani A."/>
            <person name="Fitzpatrick D."/>
            <person name="Nagy I."/>
            <person name="Doyle S."/>
            <person name="Anderson J.B."/>
            <person name="Grigoriev I.V."/>
            <person name="Gueldener U."/>
            <person name="Muensterkoetter M."/>
            <person name="Nagy L.G."/>
        </authorList>
    </citation>
    <scope>NUCLEOTIDE SEQUENCE [LARGE SCALE GENOMIC DNA]</scope>
    <source>
        <strain evidence="2">28-4</strain>
    </source>
</reference>
<gene>
    <name evidence="1" type="ORF">ARMSODRAFT_948070</name>
</gene>
<keyword evidence="2" id="KW-1185">Reference proteome</keyword>
<evidence type="ECO:0000313" key="2">
    <source>
        <dbReference type="Proteomes" id="UP000218334"/>
    </source>
</evidence>
<organism evidence="1 2">
    <name type="scientific">Armillaria solidipes</name>
    <dbReference type="NCBI Taxonomy" id="1076256"/>
    <lineage>
        <taxon>Eukaryota</taxon>
        <taxon>Fungi</taxon>
        <taxon>Dikarya</taxon>
        <taxon>Basidiomycota</taxon>
        <taxon>Agaricomycotina</taxon>
        <taxon>Agaricomycetes</taxon>
        <taxon>Agaricomycetidae</taxon>
        <taxon>Agaricales</taxon>
        <taxon>Marasmiineae</taxon>
        <taxon>Physalacriaceae</taxon>
        <taxon>Armillaria</taxon>
    </lineage>
</organism>
<dbReference type="EMBL" id="KZ293416">
    <property type="protein sequence ID" value="PBK76277.1"/>
    <property type="molecule type" value="Genomic_DNA"/>
</dbReference>
<name>A0A2H3CHN4_9AGAR</name>
<accession>A0A2H3CHN4</accession>
<feature type="non-terminal residue" evidence="1">
    <location>
        <position position="1"/>
    </location>
</feature>
<proteinExistence type="predicted"/>
<evidence type="ECO:0000313" key="1">
    <source>
        <dbReference type="EMBL" id="PBK76277.1"/>
    </source>
</evidence>
<dbReference type="AlphaFoldDB" id="A0A2H3CHN4"/>
<protein>
    <submittedName>
        <fullName evidence="1">Uncharacterized protein</fullName>
    </submittedName>
</protein>